<dbReference type="PATRIC" id="fig|1235788.3.peg.4107"/>
<reference evidence="2 4" key="1">
    <citation type="submission" date="2013-04" db="EMBL/GenBank/DDBJ databases">
        <title>The Genome Sequence of Bacteroides massiliensis dnLKV3.</title>
        <authorList>
            <consortium name="The Broad Institute Genomics Platform"/>
            <consortium name="The Broad Institute Genome Sequencing Center for Infectious Disease"/>
            <person name="Earl A."/>
            <person name="Xavier R."/>
            <person name="Kuhn K."/>
            <person name="Stappenbeck T."/>
            <person name="Walker B."/>
            <person name="Young S."/>
            <person name="Zeng Q."/>
            <person name="Gargeya S."/>
            <person name="Fitzgerald M."/>
            <person name="Haas B."/>
            <person name="Abouelleil A."/>
            <person name="Allen A.W."/>
            <person name="Alvarado L."/>
            <person name="Arachchi H.M."/>
            <person name="Berlin A.M."/>
            <person name="Chapman S.B."/>
            <person name="Gainer-Dewar J."/>
            <person name="Goldberg J."/>
            <person name="Griggs A."/>
            <person name="Gujja S."/>
            <person name="Hansen M."/>
            <person name="Howarth C."/>
            <person name="Imamovic A."/>
            <person name="Ireland A."/>
            <person name="Larimer J."/>
            <person name="McCowan C."/>
            <person name="Murphy C."/>
            <person name="Pearson M."/>
            <person name="Poon T.W."/>
            <person name="Priest M."/>
            <person name="Roberts A."/>
            <person name="Saif S."/>
            <person name="Shea T."/>
            <person name="Sisk P."/>
            <person name="Sykes S."/>
            <person name="Wortman J."/>
            <person name="Nusbaum C."/>
            <person name="Birren B."/>
        </authorList>
    </citation>
    <scope>NUCLEOTIDE SEQUENCE [LARGE SCALE GENOMIC DNA]</scope>
    <source>
        <strain evidence="4">dnLKV3</strain>
        <strain evidence="2">DnLKV3</strain>
    </source>
</reference>
<sequence length="143" mass="16882">MEEKKIIFRYDTLCITEGRYEFKRIYKRPWRVMLCGIFNMKLVVTLILAILFFVFCIPVLGGHLNAFAFLPVVFPVIFLSVMDYYEKHRNLIIQKEDIQSMSVKNDTLLIFYRKENNKATSAVKLVELKSDMLPDEVLESVFQ</sequence>
<evidence type="ECO:0000313" key="4">
    <source>
        <dbReference type="Proteomes" id="UP000014200"/>
    </source>
</evidence>
<keyword evidence="4" id="KW-1185">Reference proteome</keyword>
<dbReference type="STRING" id="1235788.C802_04009"/>
<gene>
    <name evidence="2" type="ORF">C802_04009</name>
    <name evidence="3" type="ORF">E5339_06645</name>
</gene>
<dbReference type="AlphaFoldDB" id="R9HZM4"/>
<dbReference type="GeneID" id="82155471"/>
<proteinExistence type="predicted"/>
<dbReference type="Proteomes" id="UP000014200">
    <property type="component" value="Unassembled WGS sequence"/>
</dbReference>
<dbReference type="EMBL" id="SRYJ01000012">
    <property type="protein sequence ID" value="TGY71350.1"/>
    <property type="molecule type" value="Genomic_DNA"/>
</dbReference>
<comment type="caution">
    <text evidence="2">The sequence shown here is derived from an EMBL/GenBank/DDBJ whole genome shotgun (WGS) entry which is preliminary data.</text>
</comment>
<dbReference type="RefSeq" id="WP_016278237.1">
    <property type="nucleotide sequence ID" value="NZ_CAOOJZ010000010.1"/>
</dbReference>
<keyword evidence="1" id="KW-0472">Membrane</keyword>
<dbReference type="HOGENOM" id="CLU_1802292_0_0_10"/>
<keyword evidence="1" id="KW-1133">Transmembrane helix</keyword>
<keyword evidence="1" id="KW-0812">Transmembrane</keyword>
<feature type="transmembrane region" description="Helical" evidence="1">
    <location>
        <begin position="32"/>
        <end position="60"/>
    </location>
</feature>
<dbReference type="EMBL" id="ASSP01000024">
    <property type="protein sequence ID" value="EOS09261.1"/>
    <property type="molecule type" value="Genomic_DNA"/>
</dbReference>
<evidence type="ECO:0000313" key="5">
    <source>
        <dbReference type="Proteomes" id="UP000310760"/>
    </source>
</evidence>
<feature type="transmembrane region" description="Helical" evidence="1">
    <location>
        <begin position="66"/>
        <end position="85"/>
    </location>
</feature>
<protein>
    <submittedName>
        <fullName evidence="2">Uncharacterized protein</fullName>
    </submittedName>
</protein>
<evidence type="ECO:0000313" key="2">
    <source>
        <dbReference type="EMBL" id="EOS09261.1"/>
    </source>
</evidence>
<evidence type="ECO:0000313" key="3">
    <source>
        <dbReference type="EMBL" id="TGY71350.1"/>
    </source>
</evidence>
<accession>R9HZM4</accession>
<reference evidence="3 5" key="2">
    <citation type="submission" date="2019-04" db="EMBL/GenBank/DDBJ databases">
        <title>Microbes associate with the intestines of laboratory mice.</title>
        <authorList>
            <person name="Navarre W."/>
            <person name="Wong E."/>
            <person name="Huang K."/>
            <person name="Tropini C."/>
            <person name="Ng K."/>
            <person name="Yu B."/>
        </authorList>
    </citation>
    <scope>NUCLEOTIDE SEQUENCE [LARGE SCALE GENOMIC DNA]</scope>
    <source>
        <strain evidence="3 5">NM22_B1</strain>
    </source>
</reference>
<dbReference type="Proteomes" id="UP000310760">
    <property type="component" value="Unassembled WGS sequence"/>
</dbReference>
<organism evidence="2 4">
    <name type="scientific">Phocaeicola sartorii</name>
    <dbReference type="NCBI Taxonomy" id="671267"/>
    <lineage>
        <taxon>Bacteria</taxon>
        <taxon>Pseudomonadati</taxon>
        <taxon>Bacteroidota</taxon>
        <taxon>Bacteroidia</taxon>
        <taxon>Bacteroidales</taxon>
        <taxon>Bacteroidaceae</taxon>
        <taxon>Phocaeicola</taxon>
    </lineage>
</organism>
<name>R9HZM4_9BACT</name>
<evidence type="ECO:0000256" key="1">
    <source>
        <dbReference type="SAM" id="Phobius"/>
    </source>
</evidence>